<reference evidence="2" key="1">
    <citation type="submission" date="2025-08" db="UniProtKB">
        <authorList>
            <consortium name="Ensembl"/>
        </authorList>
    </citation>
    <scope>IDENTIFICATION</scope>
</reference>
<dbReference type="PANTHER" id="PTHR11412:SF160">
    <property type="entry name" value="ALPHA-2-MACROGLOBULIN-LIKE PROTEIN 1"/>
    <property type="match status" value="1"/>
</dbReference>
<evidence type="ECO:0000313" key="3">
    <source>
        <dbReference type="Proteomes" id="UP000694557"/>
    </source>
</evidence>
<feature type="domain" description="Alpha-macroglobulin receptor-binding" evidence="1">
    <location>
        <begin position="248"/>
        <end position="312"/>
    </location>
</feature>
<dbReference type="Ensembl" id="ENSOKIT00005118208.1">
    <property type="protein sequence ID" value="ENSOKIP00005110374.1"/>
    <property type="gene ID" value="ENSOKIG00005048216.1"/>
</dbReference>
<dbReference type="Gene3D" id="2.60.40.690">
    <property type="entry name" value="Alpha-macroglobulin, receptor-binding domain"/>
    <property type="match status" value="1"/>
</dbReference>
<name>A0A8C7L8P8_ONCKI</name>
<dbReference type="GO" id="GO:0005615">
    <property type="term" value="C:extracellular space"/>
    <property type="evidence" value="ECO:0007669"/>
    <property type="project" value="InterPro"/>
</dbReference>
<dbReference type="SUPFAM" id="SSF49410">
    <property type="entry name" value="Alpha-macroglobulin receptor domain"/>
    <property type="match status" value="1"/>
</dbReference>
<dbReference type="SUPFAM" id="SSF48239">
    <property type="entry name" value="Terpenoid cyclases/Protein prenyltransferases"/>
    <property type="match status" value="1"/>
</dbReference>
<evidence type="ECO:0000313" key="2">
    <source>
        <dbReference type="Ensembl" id="ENSOKIP00005110374.1"/>
    </source>
</evidence>
<dbReference type="Gene3D" id="2.60.120.1540">
    <property type="match status" value="1"/>
</dbReference>
<evidence type="ECO:0000259" key="1">
    <source>
        <dbReference type="SMART" id="SM01361"/>
    </source>
</evidence>
<dbReference type="SMART" id="SM01361">
    <property type="entry name" value="A2M_recep"/>
    <property type="match status" value="1"/>
</dbReference>
<dbReference type="InterPro" id="IPR009048">
    <property type="entry name" value="A-macroglobulin_rcpt-bd"/>
</dbReference>
<protein>
    <recommendedName>
        <fullName evidence="1">Alpha-macroglobulin receptor-binding domain-containing protein</fullName>
    </recommendedName>
</protein>
<dbReference type="Pfam" id="PF07678">
    <property type="entry name" value="TED_complement"/>
    <property type="match status" value="1"/>
</dbReference>
<dbReference type="AlphaFoldDB" id="A0A8C7L8P8"/>
<dbReference type="InterPro" id="IPR008930">
    <property type="entry name" value="Terpenoid_cyclase/PrenylTrfase"/>
</dbReference>
<dbReference type="Proteomes" id="UP000694557">
    <property type="component" value="Unassembled WGS sequence"/>
</dbReference>
<keyword evidence="3" id="KW-1185">Reference proteome</keyword>
<dbReference type="InterPro" id="IPR050473">
    <property type="entry name" value="A2M/Complement_sys"/>
</dbReference>
<reference evidence="2" key="2">
    <citation type="submission" date="2025-09" db="UniProtKB">
        <authorList>
            <consortium name="Ensembl"/>
        </authorList>
    </citation>
    <scope>IDENTIFICATION</scope>
</reference>
<dbReference type="InterPro" id="IPR011626">
    <property type="entry name" value="Alpha-macroglobulin_TED"/>
</dbReference>
<proteinExistence type="predicted"/>
<sequence>VDPAHIAQAKAWLASHQQNDGCITSVGKLFHNGMKGGVGNQVSLTAYITAALLELDGNTTDPMVEKSLVCLKAAVSDKLDSTYTTALMSYTFALAQNQDMRAKLITHLDKIADTSGGNRHWERAEASAWKTDSLEVEMTSYVLLALLSGPSMPGFGLDYSTAIVRWLAQQQNPYGGFASTQDTVVALQALAKYGAATFSPEGASTVSVSSAGGLNMEFTVNQNNRLLYQEEQLKEVPGDYNIKTQGKSCVFVQVRLQSLCQMFYYLFFQLIQKETKTYSLAIEEVVPVRNLKPAVVKVYDYYQTSDEAVSEYSSPCVESKYKTFL</sequence>
<organism evidence="2 3">
    <name type="scientific">Oncorhynchus kisutch</name>
    <name type="common">Coho salmon</name>
    <name type="synonym">Salmo kisutch</name>
    <dbReference type="NCBI Taxonomy" id="8019"/>
    <lineage>
        <taxon>Eukaryota</taxon>
        <taxon>Metazoa</taxon>
        <taxon>Chordata</taxon>
        <taxon>Craniata</taxon>
        <taxon>Vertebrata</taxon>
        <taxon>Euteleostomi</taxon>
        <taxon>Actinopterygii</taxon>
        <taxon>Neopterygii</taxon>
        <taxon>Teleostei</taxon>
        <taxon>Protacanthopterygii</taxon>
        <taxon>Salmoniformes</taxon>
        <taxon>Salmonidae</taxon>
        <taxon>Salmoninae</taxon>
        <taxon>Oncorhynchus</taxon>
    </lineage>
</organism>
<dbReference type="InterPro" id="IPR036595">
    <property type="entry name" value="A-macroglobulin_rcpt-bd_sf"/>
</dbReference>
<dbReference type="Gene3D" id="1.50.10.20">
    <property type="match status" value="1"/>
</dbReference>
<accession>A0A8C7L8P8</accession>
<dbReference type="PANTHER" id="PTHR11412">
    <property type="entry name" value="MACROGLOBULIN / COMPLEMENT"/>
    <property type="match status" value="1"/>
</dbReference>
<dbReference type="Pfam" id="PF07677">
    <property type="entry name" value="A2M_recep"/>
    <property type="match status" value="1"/>
</dbReference>
<dbReference type="GeneTree" id="ENSGT00940000162996"/>